<dbReference type="HAMAP" id="MF_00437">
    <property type="entry name" value="Ycf4"/>
    <property type="match status" value="1"/>
</dbReference>
<keyword evidence="10" id="KW-0934">Plastid</keyword>
<comment type="similarity">
    <text evidence="3 9">Belongs to the Ycf4 family.</text>
</comment>
<dbReference type="GO" id="GO:0009522">
    <property type="term" value="C:photosystem I"/>
    <property type="evidence" value="ECO:0007669"/>
    <property type="project" value="InterPro"/>
</dbReference>
<evidence type="ECO:0000256" key="8">
    <source>
        <dbReference type="ARBA" id="ARBA00023136"/>
    </source>
</evidence>
<evidence type="ECO:0000256" key="7">
    <source>
        <dbReference type="ARBA" id="ARBA00022989"/>
    </source>
</evidence>
<evidence type="ECO:0000256" key="3">
    <source>
        <dbReference type="ARBA" id="ARBA00008198"/>
    </source>
</evidence>
<comment type="function">
    <text evidence="1 9">Seems to be required for the assembly of the photosystem I complex.</text>
</comment>
<evidence type="ECO:0000256" key="5">
    <source>
        <dbReference type="ARBA" id="ARBA00022531"/>
    </source>
</evidence>
<dbReference type="AlphaFoldDB" id="A0A075DWR6"/>
<keyword evidence="9" id="KW-0793">Thylakoid</keyword>
<feature type="transmembrane region" description="Helical" evidence="9">
    <location>
        <begin position="23"/>
        <end position="45"/>
    </location>
</feature>
<keyword evidence="8 9" id="KW-0472">Membrane</keyword>
<dbReference type="EMBL" id="KJ201907">
    <property type="protein sequence ID" value="AHY04310.1"/>
    <property type="molecule type" value="Genomic_DNA"/>
</dbReference>
<keyword evidence="7 9" id="KW-1133">Transmembrane helix</keyword>
<dbReference type="GO" id="GO:0009535">
    <property type="term" value="C:chloroplast thylakoid membrane"/>
    <property type="evidence" value="ECO:0007669"/>
    <property type="project" value="UniProtKB-SubCell"/>
</dbReference>
<geneLocation type="chloroplast" evidence="10"/>
<keyword evidence="10" id="KW-0150">Chloroplast</keyword>
<evidence type="ECO:0000256" key="4">
    <source>
        <dbReference type="ARBA" id="ARBA00015395"/>
    </source>
</evidence>
<proteinExistence type="inferred from homology"/>
<dbReference type="Pfam" id="PF02392">
    <property type="entry name" value="Ycf4"/>
    <property type="match status" value="1"/>
</dbReference>
<organism evidence="10">
    <name type="scientific">Chrysochromulina tobinii</name>
    <dbReference type="NCBI Taxonomy" id="1460289"/>
    <lineage>
        <taxon>Eukaryota</taxon>
        <taxon>Haptista</taxon>
        <taxon>Haptophyta</taxon>
        <taxon>Prymnesiophyceae</taxon>
        <taxon>Prymnesiales</taxon>
        <taxon>Chrysochromulinaceae</taxon>
        <taxon>Chrysochromulina</taxon>
    </lineage>
</organism>
<reference evidence="10" key="2">
    <citation type="submission" date="2016-02" db="EMBL/GenBank/DDBJ databases">
        <authorList>
            <person name="Wen L."/>
            <person name="He K."/>
            <person name="Yang H."/>
        </authorList>
    </citation>
    <scope>NUCLEOTIDE SEQUENCE</scope>
    <source>
        <strain evidence="10">CCMP291</strain>
    </source>
</reference>
<evidence type="ECO:0000256" key="2">
    <source>
        <dbReference type="ARBA" id="ARBA00004141"/>
    </source>
</evidence>
<sequence length="185" mass="20963">MNYDEQNSVLKTNIAGSRQLSNIFWALTVSLGGMGFFLTGLSSFFNKNLLLFSDSTEIAFIPQGIVLLFYGTVGSILGLFLLLTIWWNVGFGYNEYDRFSQKVTIYRKGFPGKTQELTFTFGFNEIKSIKMRIKDGLNPKRQLLLCLTDNREIPLTGIEQPTALNKIESEAITLAKYLNVFLETE</sequence>
<evidence type="ECO:0000256" key="6">
    <source>
        <dbReference type="ARBA" id="ARBA00022692"/>
    </source>
</evidence>
<dbReference type="GO" id="GO:0015979">
    <property type="term" value="P:photosynthesis"/>
    <property type="evidence" value="ECO:0007669"/>
    <property type="project" value="UniProtKB-UniRule"/>
</dbReference>
<evidence type="ECO:0000313" key="10">
    <source>
        <dbReference type="EMBL" id="AHY04310.1"/>
    </source>
</evidence>
<dbReference type="NCBIfam" id="NF002712">
    <property type="entry name" value="PRK02542.1"/>
    <property type="match status" value="1"/>
</dbReference>
<accession>A0A075DWR6</accession>
<evidence type="ECO:0000256" key="9">
    <source>
        <dbReference type="HAMAP-Rule" id="MF_00437"/>
    </source>
</evidence>
<name>A0A075DWR6_9EUKA</name>
<protein>
    <recommendedName>
        <fullName evidence="4 9">Photosystem I assembly protein Ycf4</fullName>
    </recommendedName>
</protein>
<reference evidence="10" key="1">
    <citation type="journal article" date="2014" name="BMC Genomics">
        <title>The mitochondrial and chloroplast genomes of the haptophyte Chrysochromulina tobin contain unique repeat structures and gene profiles.</title>
        <authorList>
            <person name="Hovde B.T."/>
            <person name="Starkenburg S.R."/>
            <person name="Hunsperger H.M."/>
            <person name="Mercer L.D."/>
            <person name="Deodato C.R."/>
            <person name="Jha R.K."/>
            <person name="Chertkov O."/>
            <person name="Monnat R.J.Jr."/>
            <person name="Cattolico R.A."/>
        </authorList>
    </citation>
    <scope>NUCLEOTIDE SEQUENCE</scope>
    <source>
        <strain evidence="10">CCMP291</strain>
    </source>
</reference>
<feature type="transmembrane region" description="Helical" evidence="9">
    <location>
        <begin position="65"/>
        <end position="89"/>
    </location>
</feature>
<keyword evidence="6 9" id="KW-0812">Transmembrane</keyword>
<gene>
    <name evidence="9 10" type="primary">ycf4</name>
    <name evidence="10" type="ORF">ChtoCp_00013</name>
</gene>
<comment type="subcellular location">
    <subcellularLocation>
        <location evidence="2">Membrane</location>
        <topology evidence="2">Multi-pass membrane protein</topology>
    </subcellularLocation>
    <subcellularLocation>
        <location evidence="9">Plastid</location>
        <location evidence="9">Chloroplast thylakoid membrane</location>
        <topology evidence="9">Multi-pass membrane protein</topology>
    </subcellularLocation>
</comment>
<evidence type="ECO:0000256" key="1">
    <source>
        <dbReference type="ARBA" id="ARBA00002862"/>
    </source>
</evidence>
<keyword evidence="5 9" id="KW-0602">Photosynthesis</keyword>
<dbReference type="InterPro" id="IPR003359">
    <property type="entry name" value="PSI_Ycf4_assembly"/>
</dbReference>